<protein>
    <submittedName>
        <fullName evidence="1">Uncharacterized protein</fullName>
    </submittedName>
</protein>
<dbReference type="RefSeq" id="WP_064275161.1">
    <property type="nucleotide sequence ID" value="NZ_LUTU01000014.1"/>
</dbReference>
<comment type="caution">
    <text evidence="1">The sequence shown here is derived from an EMBL/GenBank/DDBJ whole genome shotgun (WGS) entry which is preliminary data.</text>
</comment>
<gene>
    <name evidence="1" type="ORF">A0123_02636</name>
</gene>
<evidence type="ECO:0000313" key="1">
    <source>
        <dbReference type="EMBL" id="OAJ66506.1"/>
    </source>
</evidence>
<accession>A0A1B6VH25</accession>
<name>A0A1B6VH25_9PROT</name>
<dbReference type="EMBL" id="LUTU01000014">
    <property type="protein sequence ID" value="OAJ66506.1"/>
    <property type="molecule type" value="Genomic_DNA"/>
</dbReference>
<reference evidence="1 2" key="1">
    <citation type="submission" date="2016-03" db="EMBL/GenBank/DDBJ databases">
        <title>Draft genome sequence of Gluconobacter cerinus strain CECT 9110.</title>
        <authorList>
            <person name="Sainz F."/>
            <person name="Mas A."/>
            <person name="Torija M.J."/>
        </authorList>
    </citation>
    <scope>NUCLEOTIDE SEQUENCE [LARGE SCALE GENOMIC DNA]</scope>
    <source>
        <strain evidence="1 2">CECT 9110</strain>
    </source>
</reference>
<dbReference type="Proteomes" id="UP000077786">
    <property type="component" value="Unassembled WGS sequence"/>
</dbReference>
<sequence>MSQTFPKTQLWFMDWHSRVLDHDPISDYFSPTPFQPGVYPGMSALIALPLSLPCDITFTKRVSMPRPLPVFEAHDAENGLLFFQLKGHDKFLKSVPGPGKGEINTDASIPKNWERFLPMTEDFMRGLSTFLTPQSASLIDVTTGKVLPPIKPGVGFLWALGETPLPLAANIQNIEQIGRLPARHEAEISFIRNDDQPPFRVHVRRPS</sequence>
<organism evidence="1 2">
    <name type="scientific">Gluconobacter cerinus</name>
    <dbReference type="NCBI Taxonomy" id="38307"/>
    <lineage>
        <taxon>Bacteria</taxon>
        <taxon>Pseudomonadati</taxon>
        <taxon>Pseudomonadota</taxon>
        <taxon>Alphaproteobacteria</taxon>
        <taxon>Acetobacterales</taxon>
        <taxon>Acetobacteraceae</taxon>
        <taxon>Gluconobacter</taxon>
    </lineage>
</organism>
<evidence type="ECO:0000313" key="2">
    <source>
        <dbReference type="Proteomes" id="UP000077786"/>
    </source>
</evidence>
<dbReference type="PATRIC" id="fig|38307.3.peg.2754"/>
<dbReference type="OrthoDB" id="7283421at2"/>
<dbReference type="AlphaFoldDB" id="A0A1B6VH25"/>
<proteinExistence type="predicted"/>